<feature type="signal peptide" evidence="3">
    <location>
        <begin position="1"/>
        <end position="23"/>
    </location>
</feature>
<dbReference type="AlphaFoldDB" id="A0A1I7YVZ6"/>
<dbReference type="WBParaSite" id="L893_g20396.t1">
    <property type="protein sequence ID" value="L893_g20396.t1"/>
    <property type="gene ID" value="L893_g20396"/>
</dbReference>
<feature type="domain" description="Ig-like" evidence="4">
    <location>
        <begin position="33"/>
        <end position="114"/>
    </location>
</feature>
<sequence length="432" mass="47930">MSMSSGNFILSLLLLLVTTSTSAADTLITGRPPLFSSGPFNYAVWEGEPLKLDCPVVRLEDRSVQWFHNESKLADASGGVQFVDPAIAKDRGGVYRCFVENGIGSSFSPALNVSVQYLQGFIDPINADSFFHRKVVRGRPFIMTPPRLSASDGLDLEWRWKFNSEDVISDENNFITKGGQLVILNSDRSFGAYEVAVRVKNNPQPRSAESQSYYVEQDDAHAPSSERFFIVYAPQHASVVRNKVKEQVFECVPALWKGRIPDIKWYLDGNLLIADGKSVLVEELDRRLTLKYPANLVPRNVRTATVTCEASAENGKYIEKAKATVSISTSPVIDRSTLPFEVSHRLGDSVRLNCNAGNAWPRARYTWHFGRDEITSSSSGSLTLSNITTAQFGMYMCEATNSAGYDIAYVWVKLDECVIMSAEAQFVSAEVL</sequence>
<evidence type="ECO:0000313" key="5">
    <source>
        <dbReference type="Proteomes" id="UP000095287"/>
    </source>
</evidence>
<dbReference type="PANTHER" id="PTHR44170:SF6">
    <property type="entry name" value="CONTACTIN"/>
    <property type="match status" value="1"/>
</dbReference>
<dbReference type="InterPro" id="IPR003598">
    <property type="entry name" value="Ig_sub2"/>
</dbReference>
<keyword evidence="1" id="KW-0677">Repeat</keyword>
<dbReference type="SMART" id="SM00409">
    <property type="entry name" value="IG"/>
    <property type="match status" value="2"/>
</dbReference>
<keyword evidence="5" id="KW-1185">Reference proteome</keyword>
<dbReference type="InterPro" id="IPR013783">
    <property type="entry name" value="Ig-like_fold"/>
</dbReference>
<feature type="domain" description="Ig-like" evidence="4">
    <location>
        <begin position="331"/>
        <end position="408"/>
    </location>
</feature>
<evidence type="ECO:0000256" key="3">
    <source>
        <dbReference type="SAM" id="SignalP"/>
    </source>
</evidence>
<dbReference type="Pfam" id="PF13927">
    <property type="entry name" value="Ig_3"/>
    <property type="match status" value="1"/>
</dbReference>
<dbReference type="PANTHER" id="PTHR44170">
    <property type="entry name" value="PROTEIN SIDEKICK"/>
    <property type="match status" value="1"/>
</dbReference>
<evidence type="ECO:0000256" key="2">
    <source>
        <dbReference type="ARBA" id="ARBA00023157"/>
    </source>
</evidence>
<dbReference type="Pfam" id="PF13895">
    <property type="entry name" value="Ig_2"/>
    <property type="match status" value="1"/>
</dbReference>
<protein>
    <submittedName>
        <fullName evidence="6">Ig-like domain-containing protein</fullName>
    </submittedName>
</protein>
<proteinExistence type="predicted"/>
<keyword evidence="3" id="KW-0732">Signal</keyword>
<dbReference type="PROSITE" id="PS50835">
    <property type="entry name" value="IG_LIKE"/>
    <property type="match status" value="2"/>
</dbReference>
<name>A0A1I7YVZ6_9BILA</name>
<dbReference type="InterPro" id="IPR036179">
    <property type="entry name" value="Ig-like_dom_sf"/>
</dbReference>
<dbReference type="Proteomes" id="UP000095287">
    <property type="component" value="Unplaced"/>
</dbReference>
<keyword evidence="2" id="KW-1015">Disulfide bond</keyword>
<evidence type="ECO:0000313" key="6">
    <source>
        <dbReference type="WBParaSite" id="L893_g20396.t1"/>
    </source>
</evidence>
<dbReference type="InterPro" id="IPR003599">
    <property type="entry name" value="Ig_sub"/>
</dbReference>
<dbReference type="InterPro" id="IPR007110">
    <property type="entry name" value="Ig-like_dom"/>
</dbReference>
<dbReference type="GO" id="GO:0016020">
    <property type="term" value="C:membrane"/>
    <property type="evidence" value="ECO:0007669"/>
    <property type="project" value="UniProtKB-SubCell"/>
</dbReference>
<reference evidence="6" key="1">
    <citation type="submission" date="2016-11" db="UniProtKB">
        <authorList>
            <consortium name="WormBaseParasite"/>
        </authorList>
    </citation>
    <scope>IDENTIFICATION</scope>
</reference>
<dbReference type="SMART" id="SM00408">
    <property type="entry name" value="IGc2"/>
    <property type="match status" value="2"/>
</dbReference>
<dbReference type="CDD" id="cd00096">
    <property type="entry name" value="Ig"/>
    <property type="match status" value="2"/>
</dbReference>
<evidence type="ECO:0000256" key="1">
    <source>
        <dbReference type="ARBA" id="ARBA00022737"/>
    </source>
</evidence>
<dbReference type="Gene3D" id="2.60.40.10">
    <property type="entry name" value="Immunoglobulins"/>
    <property type="match status" value="2"/>
</dbReference>
<feature type="chain" id="PRO_5009312660" evidence="3">
    <location>
        <begin position="24"/>
        <end position="432"/>
    </location>
</feature>
<accession>A0A1I7YVZ6</accession>
<organism evidence="5 6">
    <name type="scientific">Steinernema glaseri</name>
    <dbReference type="NCBI Taxonomy" id="37863"/>
    <lineage>
        <taxon>Eukaryota</taxon>
        <taxon>Metazoa</taxon>
        <taxon>Ecdysozoa</taxon>
        <taxon>Nematoda</taxon>
        <taxon>Chromadorea</taxon>
        <taxon>Rhabditida</taxon>
        <taxon>Tylenchina</taxon>
        <taxon>Panagrolaimomorpha</taxon>
        <taxon>Strongyloidoidea</taxon>
        <taxon>Steinernematidae</taxon>
        <taxon>Steinernema</taxon>
    </lineage>
</organism>
<dbReference type="SUPFAM" id="SSF48726">
    <property type="entry name" value="Immunoglobulin"/>
    <property type="match status" value="2"/>
</dbReference>
<evidence type="ECO:0000259" key="4">
    <source>
        <dbReference type="PROSITE" id="PS50835"/>
    </source>
</evidence>
<dbReference type="GO" id="GO:0098609">
    <property type="term" value="P:cell-cell adhesion"/>
    <property type="evidence" value="ECO:0007669"/>
    <property type="project" value="TreeGrafter"/>
</dbReference>